<dbReference type="OrthoDB" id="7789789at2759"/>
<proteinExistence type="predicted"/>
<accession>A0A034VIY5</accession>
<evidence type="ECO:0000256" key="2">
    <source>
        <dbReference type="SAM" id="SignalP"/>
    </source>
</evidence>
<feature type="region of interest" description="Disordered" evidence="1">
    <location>
        <begin position="308"/>
        <end position="331"/>
    </location>
</feature>
<name>A0A034VIY5_BACDO</name>
<dbReference type="EMBL" id="GAKP01017194">
    <property type="protein sequence ID" value="JAC41758.1"/>
    <property type="molecule type" value="Transcribed_RNA"/>
</dbReference>
<dbReference type="AlphaFoldDB" id="A0A034VIY5"/>
<feature type="chain" id="PRO_5007369089" evidence="2">
    <location>
        <begin position="20"/>
        <end position="331"/>
    </location>
</feature>
<protein>
    <submittedName>
        <fullName evidence="3">Uncharacterized protein</fullName>
    </submittedName>
</protein>
<dbReference type="EMBL" id="GAKP01017202">
    <property type="protein sequence ID" value="JAC41750.1"/>
    <property type="molecule type" value="Transcribed_RNA"/>
</dbReference>
<evidence type="ECO:0000313" key="3">
    <source>
        <dbReference type="EMBL" id="JAC41750.1"/>
    </source>
</evidence>
<sequence length="331" mass="36147">MFTQSTYALVTCLISICSAIRVDFNTNKGPIVPPTPRTTVRPLPPFREPAPVWEDQSNDIPNPNPYTYILPPPSRPRTTGNNAGNAGQRPLHYYGNLLLPSNENAFTQQGSTNVGGGSLAAKYIPNVGIRYTAVVAPTYNSNNNYNNQHHNYNNNNQANRNNGGGNYFDVNNKLHGKYYNAKTKKYKAYEKVKYVPQNYYPLSVLALPIEKPYTNAFNQEQLIRTQQLPQIAAPNAFRPAEKGATEAQLHSAASTQQNTVSAVAATPLAANTAVPQAKWAHEKDQPLLKAKSLLDSSKAQAQLSITSTTTTTKINTTGGQQANAISSAKSR</sequence>
<keyword evidence="2" id="KW-0732">Signal</keyword>
<feature type="compositionally biased region" description="Low complexity" evidence="1">
    <location>
        <begin position="308"/>
        <end position="317"/>
    </location>
</feature>
<feature type="compositionally biased region" description="Polar residues" evidence="1">
    <location>
        <begin position="318"/>
        <end position="331"/>
    </location>
</feature>
<evidence type="ECO:0000256" key="1">
    <source>
        <dbReference type="SAM" id="MobiDB-lite"/>
    </source>
</evidence>
<dbReference type="EMBL" id="GAKP01017195">
    <property type="protein sequence ID" value="JAC41757.1"/>
    <property type="molecule type" value="Transcribed_RNA"/>
</dbReference>
<feature type="signal peptide" evidence="2">
    <location>
        <begin position="1"/>
        <end position="19"/>
    </location>
</feature>
<reference evidence="3" key="1">
    <citation type="journal article" date="2014" name="BMC Genomics">
        <title>Characterizing the developmental transcriptome of the oriental fruit fly, Bactrocera dorsalis (Diptera: Tephritidae) through comparative genomic analysis with Drosophila melanogaster utilizing modENCODE datasets.</title>
        <authorList>
            <person name="Geib S.M."/>
            <person name="Calla B."/>
            <person name="Hall B."/>
            <person name="Hou S."/>
            <person name="Manoukis N.C."/>
        </authorList>
    </citation>
    <scope>NUCLEOTIDE SEQUENCE</scope>
    <source>
        <strain evidence="3">Punador</strain>
    </source>
</reference>
<organism evidence="3">
    <name type="scientific">Bactrocera dorsalis</name>
    <name type="common">Oriental fruit fly</name>
    <name type="synonym">Dacus dorsalis</name>
    <dbReference type="NCBI Taxonomy" id="27457"/>
    <lineage>
        <taxon>Eukaryota</taxon>
        <taxon>Metazoa</taxon>
        <taxon>Ecdysozoa</taxon>
        <taxon>Arthropoda</taxon>
        <taxon>Hexapoda</taxon>
        <taxon>Insecta</taxon>
        <taxon>Pterygota</taxon>
        <taxon>Neoptera</taxon>
        <taxon>Endopterygota</taxon>
        <taxon>Diptera</taxon>
        <taxon>Brachycera</taxon>
        <taxon>Muscomorpha</taxon>
        <taxon>Tephritoidea</taxon>
        <taxon>Tephritidae</taxon>
        <taxon>Bactrocera</taxon>
        <taxon>Bactrocera</taxon>
    </lineage>
</organism>